<keyword evidence="2" id="KW-0805">Transcription regulation</keyword>
<feature type="domain" description="HTH lysR-type" evidence="5">
    <location>
        <begin position="22"/>
        <end position="79"/>
    </location>
</feature>
<evidence type="ECO:0000256" key="3">
    <source>
        <dbReference type="ARBA" id="ARBA00023125"/>
    </source>
</evidence>
<dbReference type="InterPro" id="IPR050176">
    <property type="entry name" value="LTTR"/>
</dbReference>
<dbReference type="InterPro" id="IPR000847">
    <property type="entry name" value="LysR_HTH_N"/>
</dbReference>
<keyword evidence="4" id="KW-0804">Transcription</keyword>
<dbReference type="Pfam" id="PF00126">
    <property type="entry name" value="HTH_1"/>
    <property type="match status" value="1"/>
</dbReference>
<protein>
    <submittedName>
        <fullName evidence="6">LysR family transcriptional regulator</fullName>
    </submittedName>
</protein>
<dbReference type="InterPro" id="IPR036388">
    <property type="entry name" value="WH-like_DNA-bd_sf"/>
</dbReference>
<dbReference type="SUPFAM" id="SSF46785">
    <property type="entry name" value="Winged helix' DNA-binding domain"/>
    <property type="match status" value="1"/>
</dbReference>
<sequence>MSRAQVNAQARAAPAQERAGALDWGHLRFFLELVRTGSLSRAAQRLGVDRNTVGRRVVALEEELGLALFERGPQGWTCTAAGHELSALASRVEEDVLALARHADARDRGVEGSVRLTTATHLAAHLLAPALPELRARHPALLLEIAADQRTFDLTRREADLALRLGRPRDTGLVTRKLSPVAYRVYGSRAFAAERRGRIELERDPVVGFEESLSRTPQERWLDRVAPSRRVVFRCNSTASLVAAARAGIGAAVLPCFVAEPDPELVRLDGPEPVDHELWLLVHGDLRRAPRVRAVIEWVDGVVDRARALLACAR</sequence>
<reference evidence="7" key="1">
    <citation type="journal article" date="2022" name="Int. J. Syst. Evol. Microbiol.">
        <title>Anaeromyxobacter oryzae sp. nov., Anaeromyxobacter diazotrophicus sp. nov. and Anaeromyxobacter paludicola sp. nov., isolated from paddy soils.</title>
        <authorList>
            <person name="Itoh H."/>
            <person name="Xu Z."/>
            <person name="Mise K."/>
            <person name="Masuda Y."/>
            <person name="Ushijima N."/>
            <person name="Hayakawa C."/>
            <person name="Shiratori Y."/>
            <person name="Senoo K."/>
        </authorList>
    </citation>
    <scope>NUCLEOTIDE SEQUENCE [LARGE SCALE GENOMIC DNA]</scope>
    <source>
        <strain evidence="7">Red232</strain>
    </source>
</reference>
<evidence type="ECO:0000313" key="7">
    <source>
        <dbReference type="Proteomes" id="UP001162891"/>
    </source>
</evidence>
<dbReference type="PANTHER" id="PTHR30579:SF3">
    <property type="entry name" value="TRANSCRIPTIONAL REGULATORY PROTEIN"/>
    <property type="match status" value="1"/>
</dbReference>
<dbReference type="InterPro" id="IPR005119">
    <property type="entry name" value="LysR_subst-bd"/>
</dbReference>
<dbReference type="PANTHER" id="PTHR30579">
    <property type="entry name" value="TRANSCRIPTIONAL REGULATOR"/>
    <property type="match status" value="1"/>
</dbReference>
<evidence type="ECO:0000313" key="6">
    <source>
        <dbReference type="EMBL" id="BDG05436.1"/>
    </source>
</evidence>
<dbReference type="InterPro" id="IPR036390">
    <property type="entry name" value="WH_DNA-bd_sf"/>
</dbReference>
<accession>A0ABM7X0W4</accession>
<proteinExistence type="inferred from homology"/>
<dbReference type="RefSeq" id="WP_248354272.1">
    <property type="nucleotide sequence ID" value="NZ_AP025591.1"/>
</dbReference>
<dbReference type="EMBL" id="AP025591">
    <property type="protein sequence ID" value="BDG05436.1"/>
    <property type="molecule type" value="Genomic_DNA"/>
</dbReference>
<gene>
    <name evidence="6" type="ORF">AMOR_44320</name>
</gene>
<organism evidence="6 7">
    <name type="scientific">Anaeromyxobacter oryzae</name>
    <dbReference type="NCBI Taxonomy" id="2918170"/>
    <lineage>
        <taxon>Bacteria</taxon>
        <taxon>Pseudomonadati</taxon>
        <taxon>Myxococcota</taxon>
        <taxon>Myxococcia</taxon>
        <taxon>Myxococcales</taxon>
        <taxon>Cystobacterineae</taxon>
        <taxon>Anaeromyxobacteraceae</taxon>
        <taxon>Anaeromyxobacter</taxon>
    </lineage>
</organism>
<dbReference type="SUPFAM" id="SSF53850">
    <property type="entry name" value="Periplasmic binding protein-like II"/>
    <property type="match status" value="1"/>
</dbReference>
<name>A0ABM7X0W4_9BACT</name>
<evidence type="ECO:0000259" key="5">
    <source>
        <dbReference type="PROSITE" id="PS50931"/>
    </source>
</evidence>
<dbReference type="Gene3D" id="3.40.190.290">
    <property type="match status" value="1"/>
</dbReference>
<evidence type="ECO:0000256" key="1">
    <source>
        <dbReference type="ARBA" id="ARBA00009437"/>
    </source>
</evidence>
<keyword evidence="3" id="KW-0238">DNA-binding</keyword>
<dbReference type="Proteomes" id="UP001162891">
    <property type="component" value="Chromosome"/>
</dbReference>
<dbReference type="PROSITE" id="PS50931">
    <property type="entry name" value="HTH_LYSR"/>
    <property type="match status" value="1"/>
</dbReference>
<dbReference type="Gene3D" id="1.10.10.10">
    <property type="entry name" value="Winged helix-like DNA-binding domain superfamily/Winged helix DNA-binding domain"/>
    <property type="match status" value="1"/>
</dbReference>
<evidence type="ECO:0000256" key="4">
    <source>
        <dbReference type="ARBA" id="ARBA00023163"/>
    </source>
</evidence>
<dbReference type="Pfam" id="PF03466">
    <property type="entry name" value="LysR_substrate"/>
    <property type="match status" value="1"/>
</dbReference>
<evidence type="ECO:0000256" key="2">
    <source>
        <dbReference type="ARBA" id="ARBA00023015"/>
    </source>
</evidence>
<comment type="similarity">
    <text evidence="1">Belongs to the LysR transcriptional regulatory family.</text>
</comment>
<keyword evidence="7" id="KW-1185">Reference proteome</keyword>